<gene>
    <name evidence="2" type="ORF">Hypma_005971</name>
</gene>
<accession>A0A369K8D8</accession>
<dbReference type="EMBL" id="LUEZ02000004">
    <property type="protein sequence ID" value="RDB30861.1"/>
    <property type="molecule type" value="Genomic_DNA"/>
</dbReference>
<proteinExistence type="predicted"/>
<comment type="caution">
    <text evidence="2">The sequence shown here is derived from an EMBL/GenBank/DDBJ whole genome shotgun (WGS) entry which is preliminary data.</text>
</comment>
<evidence type="ECO:0000313" key="2">
    <source>
        <dbReference type="EMBL" id="RDB30861.1"/>
    </source>
</evidence>
<feature type="region of interest" description="Disordered" evidence="1">
    <location>
        <begin position="129"/>
        <end position="152"/>
    </location>
</feature>
<reference evidence="2" key="1">
    <citation type="submission" date="2018-04" db="EMBL/GenBank/DDBJ databases">
        <title>Whole genome sequencing of Hypsizygus marmoreus.</title>
        <authorList>
            <person name="Choi I.-G."/>
            <person name="Min B."/>
            <person name="Kim J.-G."/>
            <person name="Kim S."/>
            <person name="Oh Y.-L."/>
            <person name="Kong W.-S."/>
            <person name="Park H."/>
            <person name="Jeong J."/>
            <person name="Song E.-S."/>
        </authorList>
    </citation>
    <scope>NUCLEOTIDE SEQUENCE [LARGE SCALE GENOMIC DNA]</scope>
    <source>
        <strain evidence="2">51987-8</strain>
    </source>
</reference>
<name>A0A369K8D8_HYPMA</name>
<evidence type="ECO:0000313" key="3">
    <source>
        <dbReference type="Proteomes" id="UP000076154"/>
    </source>
</evidence>
<organism evidence="2 3">
    <name type="scientific">Hypsizygus marmoreus</name>
    <name type="common">White beech mushroom</name>
    <name type="synonym">Agaricus marmoreus</name>
    <dbReference type="NCBI Taxonomy" id="39966"/>
    <lineage>
        <taxon>Eukaryota</taxon>
        <taxon>Fungi</taxon>
        <taxon>Dikarya</taxon>
        <taxon>Basidiomycota</taxon>
        <taxon>Agaricomycotina</taxon>
        <taxon>Agaricomycetes</taxon>
        <taxon>Agaricomycetidae</taxon>
        <taxon>Agaricales</taxon>
        <taxon>Tricholomatineae</taxon>
        <taxon>Lyophyllaceae</taxon>
        <taxon>Hypsizygus</taxon>
    </lineage>
</organism>
<dbReference type="Proteomes" id="UP000076154">
    <property type="component" value="Unassembled WGS sequence"/>
</dbReference>
<sequence>MSPSASTSSPLTPAHISTIYLYLSHHSVPRIKIEQLMHVTFAEVEEPWLPSGSPFQRWYRIIATGLTISPPTERHRSRHGETPPDDTWRTIDFNMQMYAHGPSEWARLETGWGCGGLERIFSVGGDARAAPAAQHARPRRGETSRSSSLVRTPNTLYTARAMDYWVGSG</sequence>
<evidence type="ECO:0000256" key="1">
    <source>
        <dbReference type="SAM" id="MobiDB-lite"/>
    </source>
</evidence>
<dbReference type="AlphaFoldDB" id="A0A369K8D8"/>
<dbReference type="InParanoid" id="A0A369K8D8"/>
<protein>
    <submittedName>
        <fullName evidence="2">Uncharacterized protein</fullName>
    </submittedName>
</protein>
<keyword evidence="3" id="KW-1185">Reference proteome</keyword>